<dbReference type="EMBL" id="AWGB01000031">
    <property type="protein sequence ID" value="ESQ89179.1"/>
    <property type="molecule type" value="Genomic_DNA"/>
</dbReference>
<name>V4PPE7_9CAUL</name>
<gene>
    <name evidence="2" type="ORF">ABENE_14495</name>
</gene>
<dbReference type="AlphaFoldDB" id="V4PPE7"/>
<dbReference type="OrthoDB" id="8201432at2"/>
<dbReference type="RefSeq" id="WP_018080411.1">
    <property type="nucleotide sequence ID" value="NZ_AQWM01000002.1"/>
</dbReference>
<accession>V4PPE7</accession>
<sequence length="94" mass="10600">MSSSFTDVRNEADISFTDDDGNKAWKRLHDLRGTFATRLMTIPGERLTDAEIADLMAWSVQQVSEIRRRYVDGAAIVVALEKRLANTDVNRSVN</sequence>
<comment type="caution">
    <text evidence="2">The sequence shown here is derived from an EMBL/GenBank/DDBJ whole genome shotgun (WGS) entry which is preliminary data.</text>
</comment>
<keyword evidence="3" id="KW-1185">Reference proteome</keyword>
<evidence type="ECO:0000256" key="1">
    <source>
        <dbReference type="SAM" id="MobiDB-lite"/>
    </source>
</evidence>
<evidence type="ECO:0000313" key="3">
    <source>
        <dbReference type="Proteomes" id="UP000017837"/>
    </source>
</evidence>
<organism evidence="2 3">
    <name type="scientific">Asticcacaulis benevestitus DSM 16100 = ATCC BAA-896</name>
    <dbReference type="NCBI Taxonomy" id="1121022"/>
    <lineage>
        <taxon>Bacteria</taxon>
        <taxon>Pseudomonadati</taxon>
        <taxon>Pseudomonadota</taxon>
        <taxon>Alphaproteobacteria</taxon>
        <taxon>Caulobacterales</taxon>
        <taxon>Caulobacteraceae</taxon>
        <taxon>Asticcacaulis</taxon>
    </lineage>
</organism>
<feature type="region of interest" description="Disordered" evidence="1">
    <location>
        <begin position="1"/>
        <end position="21"/>
    </location>
</feature>
<reference evidence="2 3" key="1">
    <citation type="journal article" date="2014" name="Nature">
        <title>Sequential evolution of bacterial morphology by co-option of a developmental regulator.</title>
        <authorList>
            <person name="Jiang C."/>
            <person name="Brown P.J."/>
            <person name="Ducret A."/>
            <person name="Brun Y.V."/>
        </authorList>
    </citation>
    <scope>NUCLEOTIDE SEQUENCE [LARGE SCALE GENOMIC DNA]</scope>
    <source>
        <strain evidence="2 3">DSM 16100</strain>
    </source>
</reference>
<dbReference type="STRING" id="1121022.GCA_000376105_00745"/>
<dbReference type="Proteomes" id="UP000017837">
    <property type="component" value="Unassembled WGS sequence"/>
</dbReference>
<proteinExistence type="predicted"/>
<dbReference type="PATRIC" id="fig|1121022.4.peg.2949"/>
<evidence type="ECO:0000313" key="2">
    <source>
        <dbReference type="EMBL" id="ESQ89179.1"/>
    </source>
</evidence>
<protein>
    <submittedName>
        <fullName evidence="2">Uncharacterized protein</fullName>
    </submittedName>
</protein>